<evidence type="ECO:0000313" key="2">
    <source>
        <dbReference type="RefSeq" id="XP_017984904.1"/>
    </source>
</evidence>
<dbReference type="Gramene" id="Tc10v2_t013680.2">
    <property type="protein sequence ID" value="Tc10v2_p013680.2"/>
    <property type="gene ID" value="Tc10v2_g013680"/>
</dbReference>
<reference evidence="2" key="2">
    <citation type="submission" date="2025-08" db="UniProtKB">
        <authorList>
            <consortium name="RefSeq"/>
        </authorList>
    </citation>
    <scope>IDENTIFICATION</scope>
</reference>
<dbReference type="RefSeq" id="XP_017984904.1">
    <property type="nucleotide sequence ID" value="XM_018129415.1"/>
</dbReference>
<evidence type="ECO:0000313" key="1">
    <source>
        <dbReference type="Proteomes" id="UP000694886"/>
    </source>
</evidence>
<reference evidence="1" key="1">
    <citation type="journal article" date="1997" name="Nucleic Acids Res.">
        <title>tRNAscan-SE: a program for improved detection of transfer RNA genes in genomic sequence.</title>
        <authorList>
            <person name="Lowe T.M."/>
            <person name="Eddy S.R."/>
        </authorList>
    </citation>
    <scope>NUCLEOTIDE SEQUENCE [LARGE SCALE GENOMIC DNA]</scope>
    <source>
        <strain evidence="1">r\B97-61/B2</strain>
    </source>
</reference>
<protein>
    <submittedName>
        <fullName evidence="2">Uncharacterized protein LOC18587424 isoform X2</fullName>
    </submittedName>
</protein>
<proteinExistence type="predicted"/>
<dbReference type="AlphaFoldDB" id="A0AB32X049"/>
<gene>
    <name evidence="2" type="primary">LOC18587424</name>
</gene>
<sequence length="78" mass="8686">MGKVEVLCFHVHHRTVVEPLLHPEGAKPGKCVSFSGIDGKPEDVLNPGRQLEKTTLGMGPQKLEGGFNAYFYNRYIFV</sequence>
<dbReference type="Proteomes" id="UP000694886">
    <property type="component" value="Chromosome 10"/>
</dbReference>
<accession>A0AB32X049</accession>
<name>A0AB32X049_THECC</name>
<organism evidence="1 2">
    <name type="scientific">Theobroma cacao</name>
    <name type="common">Cacao</name>
    <name type="synonym">Cocoa</name>
    <dbReference type="NCBI Taxonomy" id="3641"/>
    <lineage>
        <taxon>Eukaryota</taxon>
        <taxon>Viridiplantae</taxon>
        <taxon>Streptophyta</taxon>
        <taxon>Embryophyta</taxon>
        <taxon>Tracheophyta</taxon>
        <taxon>Spermatophyta</taxon>
        <taxon>Magnoliopsida</taxon>
        <taxon>eudicotyledons</taxon>
        <taxon>Gunneridae</taxon>
        <taxon>Pentapetalae</taxon>
        <taxon>rosids</taxon>
        <taxon>malvids</taxon>
        <taxon>Malvales</taxon>
        <taxon>Malvaceae</taxon>
        <taxon>Byttnerioideae</taxon>
        <taxon>Theobroma</taxon>
    </lineage>
</organism>
<dbReference type="GeneID" id="18587424"/>